<protein>
    <submittedName>
        <fullName evidence="9">Glycoside hydrolase family 2 TIM barrel-domain containing protein</fullName>
    </submittedName>
</protein>
<evidence type="ECO:0000256" key="1">
    <source>
        <dbReference type="ARBA" id="ARBA00007401"/>
    </source>
</evidence>
<evidence type="ECO:0000256" key="3">
    <source>
        <dbReference type="ARBA" id="ARBA00023295"/>
    </source>
</evidence>
<dbReference type="Pfam" id="PF00703">
    <property type="entry name" value="Glyco_hydro_2"/>
    <property type="match status" value="1"/>
</dbReference>
<feature type="domain" description="Exo-beta-D-glucosaminidase Ig-fold" evidence="7">
    <location>
        <begin position="753"/>
        <end position="860"/>
    </location>
</feature>
<dbReference type="Pfam" id="PF02836">
    <property type="entry name" value="Glyco_hydro_2_C"/>
    <property type="match status" value="1"/>
</dbReference>
<accession>A0ABT8LJE6</accession>
<dbReference type="InterPro" id="IPR008979">
    <property type="entry name" value="Galactose-bd-like_sf"/>
</dbReference>
<evidence type="ECO:0000259" key="5">
    <source>
        <dbReference type="Pfam" id="PF02836"/>
    </source>
</evidence>
<evidence type="ECO:0000259" key="7">
    <source>
        <dbReference type="Pfam" id="PF18368"/>
    </source>
</evidence>
<dbReference type="Proteomes" id="UP001172083">
    <property type="component" value="Unassembled WGS sequence"/>
</dbReference>
<dbReference type="Pfam" id="PF22666">
    <property type="entry name" value="Glyco_hydro_2_N2"/>
    <property type="match status" value="1"/>
</dbReference>
<name>A0ABT8LJE6_9BACT</name>
<evidence type="ECO:0000313" key="9">
    <source>
        <dbReference type="EMBL" id="MDN5217067.1"/>
    </source>
</evidence>
<dbReference type="PANTHER" id="PTHR43536:SF1">
    <property type="entry name" value="MANNOSYLGLYCOPROTEIN ENDO-BETA-MANNOSIDASE"/>
    <property type="match status" value="1"/>
</dbReference>
<evidence type="ECO:0000259" key="4">
    <source>
        <dbReference type="Pfam" id="PF00703"/>
    </source>
</evidence>
<keyword evidence="10" id="KW-1185">Reference proteome</keyword>
<dbReference type="Pfam" id="PF18368">
    <property type="entry name" value="Ig_GlcNase"/>
    <property type="match status" value="1"/>
</dbReference>
<dbReference type="InterPro" id="IPR006102">
    <property type="entry name" value="Ig-like_GH2"/>
</dbReference>
<keyword evidence="2 9" id="KW-0378">Hydrolase</keyword>
<dbReference type="SUPFAM" id="SSF49785">
    <property type="entry name" value="Galactose-binding domain-like"/>
    <property type="match status" value="1"/>
</dbReference>
<feature type="domain" description="Glycoside hydrolase family 2 immunoglobulin-like beta-sandwich" evidence="4">
    <location>
        <begin position="186"/>
        <end position="299"/>
    </location>
</feature>
<dbReference type="InterPro" id="IPR054593">
    <property type="entry name" value="Beta-mannosidase-like_N2"/>
</dbReference>
<evidence type="ECO:0000259" key="6">
    <source>
        <dbReference type="Pfam" id="PF17786"/>
    </source>
</evidence>
<dbReference type="InterPro" id="IPR036156">
    <property type="entry name" value="Beta-gal/glucu_dom_sf"/>
</dbReference>
<dbReference type="Gene3D" id="2.60.120.260">
    <property type="entry name" value="Galactose-binding domain-like"/>
    <property type="match status" value="1"/>
</dbReference>
<organism evidence="9 10">
    <name type="scientific">Agaribacillus aureus</name>
    <dbReference type="NCBI Taxonomy" id="3051825"/>
    <lineage>
        <taxon>Bacteria</taxon>
        <taxon>Pseudomonadati</taxon>
        <taxon>Bacteroidota</taxon>
        <taxon>Cytophagia</taxon>
        <taxon>Cytophagales</taxon>
        <taxon>Splendidivirgaceae</taxon>
        <taxon>Agaribacillus</taxon>
    </lineage>
</organism>
<gene>
    <name evidence="9" type="ORF">QQ020_33660</name>
</gene>
<evidence type="ECO:0000256" key="2">
    <source>
        <dbReference type="ARBA" id="ARBA00022801"/>
    </source>
</evidence>
<dbReference type="Gene3D" id="2.60.40.10">
    <property type="entry name" value="Immunoglobulins"/>
    <property type="match status" value="3"/>
</dbReference>
<dbReference type="Gene3D" id="3.20.20.80">
    <property type="entry name" value="Glycosidases"/>
    <property type="match status" value="1"/>
</dbReference>
<dbReference type="InterPro" id="IPR041351">
    <property type="entry name" value="Ig_GlcNase"/>
</dbReference>
<dbReference type="GO" id="GO:0016787">
    <property type="term" value="F:hydrolase activity"/>
    <property type="evidence" value="ECO:0007669"/>
    <property type="project" value="UniProtKB-KW"/>
</dbReference>
<dbReference type="EMBL" id="JAUJEB010000013">
    <property type="protein sequence ID" value="MDN5217067.1"/>
    <property type="molecule type" value="Genomic_DNA"/>
</dbReference>
<dbReference type="RefSeq" id="WP_346762404.1">
    <property type="nucleotide sequence ID" value="NZ_JAUJEB010000013.1"/>
</dbReference>
<dbReference type="InterPro" id="IPR043534">
    <property type="entry name" value="EBDG/EBM"/>
</dbReference>
<dbReference type="SUPFAM" id="SSF49303">
    <property type="entry name" value="beta-Galactosidase/glucuronidase domain"/>
    <property type="match status" value="3"/>
</dbReference>
<comment type="similarity">
    <text evidence="1">Belongs to the glycosyl hydrolase 2 family.</text>
</comment>
<dbReference type="Pfam" id="PF17786">
    <property type="entry name" value="Mannosidase_ig"/>
    <property type="match status" value="1"/>
</dbReference>
<feature type="domain" description="Glycoside hydrolase family 2 catalytic" evidence="5">
    <location>
        <begin position="312"/>
        <end position="461"/>
    </location>
</feature>
<comment type="caution">
    <text evidence="9">The sequence shown here is derived from an EMBL/GenBank/DDBJ whole genome shotgun (WGS) entry which is preliminary data.</text>
</comment>
<feature type="domain" description="Mannosidase Ig/CBM-like" evidence="6">
    <location>
        <begin position="656"/>
        <end position="736"/>
    </location>
</feature>
<evidence type="ECO:0000313" key="10">
    <source>
        <dbReference type="Proteomes" id="UP001172083"/>
    </source>
</evidence>
<dbReference type="InterPro" id="IPR006103">
    <property type="entry name" value="Glyco_hydro_2_cat"/>
</dbReference>
<evidence type="ECO:0000259" key="8">
    <source>
        <dbReference type="Pfam" id="PF22666"/>
    </source>
</evidence>
<dbReference type="SUPFAM" id="SSF51445">
    <property type="entry name" value="(Trans)glycosidases"/>
    <property type="match status" value="1"/>
</dbReference>
<keyword evidence="3" id="KW-0326">Glycosidase</keyword>
<feature type="domain" description="Beta-mannosidase-like galactose-binding" evidence="8">
    <location>
        <begin position="36"/>
        <end position="148"/>
    </location>
</feature>
<sequence length="873" mass="98488">MSDLKRSIVLDKDWRLYPSARVTHEGKQISNPSFDASSWHTANVPSTVLAALVENGIYKDLYFGTNLKDVDTDQFNASWWYRKHFELPALTGETVLIDFSGINYRANIWLNGHLLAPADEVLGAFRTSTFDITRLLQAGSNVLAVEVFPPQPGDFSIGFVDWNQRPPDNNMGIFRPVKVKIVDGVSIANAFVESEIDFGLVTEASLRITAQLFNHTDKPITGQVKCLLGDIQVTKMITLSAYEHRDITLDADNHPALKITKPKLWWPNNLGEPHLYTLNCRFEYEDKCSDATTLQFGIRIVADYFTEDGHRGFMVNGKKILIKGAGWTDDLLLQDTHESLATQIKYVKHMNLNCIRLEGFWGKDQALYDLCDQHGILVMVGWSCHWEHEQYLGKPVHTQYGGVTDEDDITLIAESWKDQLLMLRHHPCIFVWTVASDFLPHPELEKKYIALFKQYDNSRPYLNSTGGVGSEKAIITDAELISEISGSSGVKMLGPYAYTPPVYWYTDKSLGGAYGFNTETCPGANIPPMASIRKMIPGGNLWPIDETWEYHCGLNDFSKLDRIEKAISERYGKPAGVEAFAKKAQVLNYELMRPMFEAFRVNKAKTTGIIQWMLNSALPNMYWQLYDSYLLPNGAFYGTKKACQPIQIIYDYGSNSVVTVNDTYQAVKNLTAKIRIFDLHANELFTDTCSCDLDANGASPLLTLPATEIPTTAYFLDLKLLDALGTERSGNFYWLSTKHDELDYEAKFDDWAYYTPSKTYADFKALNTLRQVEVLVEPDLTVTSEEISVSVLLINPSKDIAFFNELSLLDAANNETVVPVFWDDNYVSILPETSIRVKALVPNTGNLHTSLRLQIEGYNVSKQVMDLALLKTQ</sequence>
<dbReference type="PANTHER" id="PTHR43536">
    <property type="entry name" value="MANNOSYLGLYCOPROTEIN ENDO-BETA-MANNOSIDASE"/>
    <property type="match status" value="1"/>
</dbReference>
<dbReference type="InterPro" id="IPR013783">
    <property type="entry name" value="Ig-like_fold"/>
</dbReference>
<reference evidence="9" key="1">
    <citation type="submission" date="2023-06" db="EMBL/GenBank/DDBJ databases">
        <title>Genomic of Agaribacillus aureum.</title>
        <authorList>
            <person name="Wang G."/>
        </authorList>
    </citation>
    <scope>NUCLEOTIDE SEQUENCE</scope>
    <source>
        <strain evidence="9">BMA12</strain>
    </source>
</reference>
<dbReference type="InterPro" id="IPR017853">
    <property type="entry name" value="GH"/>
</dbReference>
<dbReference type="InterPro" id="IPR041447">
    <property type="entry name" value="Mannosidase_ig"/>
</dbReference>
<proteinExistence type="inferred from homology"/>